<dbReference type="InterPro" id="IPR057135">
    <property type="entry name" value="At4g27190-like_LRR"/>
</dbReference>
<dbReference type="SUPFAM" id="SSF52540">
    <property type="entry name" value="P-loop containing nucleoside triphosphate hydrolases"/>
    <property type="match status" value="1"/>
</dbReference>
<dbReference type="SUPFAM" id="SSF52058">
    <property type="entry name" value="L domain-like"/>
    <property type="match status" value="2"/>
</dbReference>
<evidence type="ECO:0000259" key="10">
    <source>
        <dbReference type="Pfam" id="PF25019"/>
    </source>
</evidence>
<dbReference type="InterPro" id="IPR002182">
    <property type="entry name" value="NB-ARC"/>
</dbReference>
<dbReference type="Gene3D" id="3.40.50.300">
    <property type="entry name" value="P-loop containing nucleotide triphosphate hydrolases"/>
    <property type="match status" value="1"/>
</dbReference>
<dbReference type="InterPro" id="IPR042197">
    <property type="entry name" value="Apaf_helical"/>
</dbReference>
<proteinExistence type="predicted"/>
<dbReference type="Pfam" id="PF23559">
    <property type="entry name" value="WHD_DRP"/>
    <property type="match status" value="1"/>
</dbReference>
<gene>
    <name evidence="11" type="ORF">C1H46_006070</name>
</gene>
<keyword evidence="12" id="KW-1185">Reference proteome</keyword>
<evidence type="ECO:0000256" key="2">
    <source>
        <dbReference type="ARBA" id="ARBA00022737"/>
    </source>
</evidence>
<dbReference type="Pfam" id="PF25019">
    <property type="entry name" value="LRR_R13L1-DRL21"/>
    <property type="match status" value="1"/>
</dbReference>
<dbReference type="Pfam" id="PF00931">
    <property type="entry name" value="NB-ARC"/>
    <property type="match status" value="1"/>
</dbReference>
<protein>
    <recommendedName>
        <fullName evidence="13">Disease resistance RPP13-like protein 1</fullName>
    </recommendedName>
</protein>
<dbReference type="FunFam" id="3.40.50.300:FF:001091">
    <property type="entry name" value="Probable disease resistance protein At1g61300"/>
    <property type="match status" value="1"/>
</dbReference>
<keyword evidence="4" id="KW-0611">Plant defense</keyword>
<dbReference type="InterPro" id="IPR056789">
    <property type="entry name" value="LRR_R13L1-DRL21"/>
</dbReference>
<keyword evidence="1" id="KW-0433">Leucine-rich repeat</keyword>
<dbReference type="InterPro" id="IPR041118">
    <property type="entry name" value="Rx_N"/>
</dbReference>
<evidence type="ECO:0000256" key="1">
    <source>
        <dbReference type="ARBA" id="ARBA00022614"/>
    </source>
</evidence>
<feature type="domain" description="Disease resistance N-terminal" evidence="7">
    <location>
        <begin position="10"/>
        <end position="99"/>
    </location>
</feature>
<dbReference type="GO" id="GO:0005524">
    <property type="term" value="F:ATP binding"/>
    <property type="evidence" value="ECO:0007669"/>
    <property type="project" value="UniProtKB-KW"/>
</dbReference>
<evidence type="ECO:0000256" key="3">
    <source>
        <dbReference type="ARBA" id="ARBA00022741"/>
    </source>
</evidence>
<keyword evidence="2" id="KW-0677">Repeat</keyword>
<dbReference type="Gene3D" id="3.80.10.10">
    <property type="entry name" value="Ribonuclease Inhibitor"/>
    <property type="match status" value="5"/>
</dbReference>
<dbReference type="GO" id="GO:0051707">
    <property type="term" value="P:response to other organism"/>
    <property type="evidence" value="ECO:0007669"/>
    <property type="project" value="UniProtKB-ARBA"/>
</dbReference>
<dbReference type="CDD" id="cd14798">
    <property type="entry name" value="RX-CC_like"/>
    <property type="match status" value="1"/>
</dbReference>
<dbReference type="InterPro" id="IPR027417">
    <property type="entry name" value="P-loop_NTPase"/>
</dbReference>
<evidence type="ECO:0000256" key="4">
    <source>
        <dbReference type="ARBA" id="ARBA00022821"/>
    </source>
</evidence>
<dbReference type="Pfam" id="PF23247">
    <property type="entry name" value="LRR_RPS2"/>
    <property type="match status" value="1"/>
</dbReference>
<evidence type="ECO:0000259" key="7">
    <source>
        <dbReference type="Pfam" id="PF18052"/>
    </source>
</evidence>
<dbReference type="Gene3D" id="1.20.5.4130">
    <property type="match status" value="1"/>
</dbReference>
<keyword evidence="3" id="KW-0547">Nucleotide-binding</keyword>
<feature type="domain" description="R13L1/DRL21-like LRR repeat region" evidence="10">
    <location>
        <begin position="690"/>
        <end position="812"/>
    </location>
</feature>
<evidence type="ECO:0000259" key="8">
    <source>
        <dbReference type="Pfam" id="PF23247"/>
    </source>
</evidence>
<dbReference type="PANTHER" id="PTHR36766">
    <property type="entry name" value="PLANT BROAD-SPECTRUM MILDEW RESISTANCE PROTEIN RPW8"/>
    <property type="match status" value="1"/>
</dbReference>
<keyword evidence="5" id="KW-0067">ATP-binding</keyword>
<dbReference type="Gene3D" id="1.10.8.430">
    <property type="entry name" value="Helical domain of apoptotic protease-activating factors"/>
    <property type="match status" value="1"/>
</dbReference>
<feature type="domain" description="NB-ARC" evidence="6">
    <location>
        <begin position="189"/>
        <end position="341"/>
    </location>
</feature>
<dbReference type="SUPFAM" id="SSF52047">
    <property type="entry name" value="RNI-like"/>
    <property type="match status" value="1"/>
</dbReference>
<organism evidence="11 12">
    <name type="scientific">Malus baccata</name>
    <name type="common">Siberian crab apple</name>
    <name type="synonym">Pyrus baccata</name>
    <dbReference type="NCBI Taxonomy" id="106549"/>
    <lineage>
        <taxon>Eukaryota</taxon>
        <taxon>Viridiplantae</taxon>
        <taxon>Streptophyta</taxon>
        <taxon>Embryophyta</taxon>
        <taxon>Tracheophyta</taxon>
        <taxon>Spermatophyta</taxon>
        <taxon>Magnoliopsida</taxon>
        <taxon>eudicotyledons</taxon>
        <taxon>Gunneridae</taxon>
        <taxon>Pentapetalae</taxon>
        <taxon>rosids</taxon>
        <taxon>fabids</taxon>
        <taxon>Rosales</taxon>
        <taxon>Rosaceae</taxon>
        <taxon>Amygdaloideae</taxon>
        <taxon>Maleae</taxon>
        <taxon>Malus</taxon>
    </lineage>
</organism>
<dbReference type="InterPro" id="IPR036388">
    <property type="entry name" value="WH-like_DNA-bd_sf"/>
</dbReference>
<dbReference type="GO" id="GO:0043531">
    <property type="term" value="F:ADP binding"/>
    <property type="evidence" value="ECO:0007669"/>
    <property type="project" value="InterPro"/>
</dbReference>
<dbReference type="InterPro" id="IPR058922">
    <property type="entry name" value="WHD_DRP"/>
</dbReference>
<comment type="caution">
    <text evidence="11">The sequence shown here is derived from an EMBL/GenBank/DDBJ whole genome shotgun (WGS) entry which is preliminary data.</text>
</comment>
<dbReference type="FunFam" id="1.10.10.10:FF:000322">
    <property type="entry name" value="Probable disease resistance protein At1g63360"/>
    <property type="match status" value="1"/>
</dbReference>
<evidence type="ECO:0000259" key="9">
    <source>
        <dbReference type="Pfam" id="PF23559"/>
    </source>
</evidence>
<sequence length="1345" mass="152890">MVAGELFLGAFLQVLLDRLTPRGILNFGRLRIVDRKLKKWSAILSAIGAVLYDAEEKQLTSEAIRLWLDDLKDLAYDVEDILDRFSIQTLRRKVKQRHGTRASKVRSLIPKAKFNFCMNMKMKEITDRLVEISERKDQLRLNDTGTSAYTTKAYRVPPSSCQPDGPVIGRDEDKMKMVELLSISEPCTSNFHVVSILGMAGIGKTTLAGHVFNDDAMEHFNLKVWVYVSDDFNIVRVTKAILESITSEHCKLKEFSKVQDNLSKELAGKKFLIVLDDVWSTCDYDMWTKLQSPFRVGALGSKVLVTTRHETVAKIMGAIQVHNLNYISNDDCWQVFEQHSFLDINNGRPCNFELLREKILAKCNGLPLAARTLGGLLRCKGMGEWEGILDSKIWSLSDKSGILPVLKLSYHSLPSNLKRCFAYCSILPNDYEFSDKQLILLWMAEGLIQHSEEGRQMEDLGGEYFQELLSRSLFQKSNKSNSKYVMHDLISELARWAAGKVCFRLEDNVDKSMQQLRCTPKARHSSYISGEFDGAEKFGTFFSARHLRTFLPFTLSENPQNYVTCKVTLDLLPKLQYLRVFSMNSYQITELPNSIGKLKFLRYLDVSHTLITRLPESTSTLCNLQVLLLENCSRLEALPINMRNLINLRHLNNSNVPSLKGMPLQLGRLTSLQTLANFVVGEGRGSRLTDIGPLLHLRGTLHLSRLENVTEVEDARRADLISKEGIDFLLLQWSEGSGTREMEADVLDMLQAHRNLKELTIRGYSGVKISTWVGNPSFTNIVVVRLQDCCNCKFLPPLGQLPSLKEISIKGMSEVENVGSEFYGEGGFPFPVLETLSFQNMQRWKEWFPCERLQGIREFPCLKMLSIDACPKLEGTIPENISSLENLVIRECDQLVVSVANYRELCTLCVHSCKGLVYQSAVEFQLLDLEITGCAELTPSLQSEDTLLQHFTSLHRLTIEGNSHLVQLHHMTSLQELHIDKWPRLVSFPEVDLLPSLKEIKIRGCDSLTHFARYRLPPSLRRIEINRCQILKSLVEDRDGSASSSSSPCLTQNEESCLEYLSIWSCPSLASLSSRIQLPKALKHLQIHTCKQLEFITDTFDHNTHLEYIHIWYCPNLKSLPEGLCHLPNLQKLSIYGCRSLVSFQRGGFERIASNLREIDITNCDKLEALPKGMHNLNSLEILRIPYCDGFMSFVGEGFPPNLISLKILNLKSCEPLFQCGLHRLTSLRELWISGEDPDLVFFPPTEMVLPKSLIKLTVEDFPKLRNLSSKGFQFLTSLKSLYIWSCPNLESIPYEGQLVPLTQLSIRHCPLLEARCKPGKGRYWRSIAHVPYIWLGDRTILAPC</sequence>
<dbReference type="Pfam" id="PF18052">
    <property type="entry name" value="Rx_N"/>
    <property type="match status" value="1"/>
</dbReference>
<accession>A0A540NB82</accession>
<dbReference type="GO" id="GO:0006952">
    <property type="term" value="P:defense response"/>
    <property type="evidence" value="ECO:0007669"/>
    <property type="project" value="UniProtKB-KW"/>
</dbReference>
<dbReference type="Gene3D" id="1.10.10.10">
    <property type="entry name" value="Winged helix-like DNA-binding domain superfamily/Winged helix DNA-binding domain"/>
    <property type="match status" value="1"/>
</dbReference>
<reference evidence="11 12" key="1">
    <citation type="journal article" date="2019" name="G3 (Bethesda)">
        <title>Sequencing of a Wild Apple (Malus baccata) Genome Unravels the Differences Between Cultivated and Wild Apple Species Regarding Disease Resistance and Cold Tolerance.</title>
        <authorList>
            <person name="Chen X."/>
        </authorList>
    </citation>
    <scope>NUCLEOTIDE SEQUENCE [LARGE SCALE GENOMIC DNA]</scope>
    <source>
        <strain evidence="12">cv. Shandingzi</strain>
        <tissue evidence="11">Leaves</tissue>
    </source>
</reference>
<evidence type="ECO:0000259" key="6">
    <source>
        <dbReference type="Pfam" id="PF00931"/>
    </source>
</evidence>
<feature type="domain" description="Disease resistance protein At4g27190-like leucine-rich repeats" evidence="8">
    <location>
        <begin position="1053"/>
        <end position="1165"/>
    </location>
</feature>
<name>A0A540NB82_MALBA</name>
<evidence type="ECO:0008006" key="13">
    <source>
        <dbReference type="Google" id="ProtNLM"/>
    </source>
</evidence>
<feature type="domain" description="Disease resistance protein winged helix" evidence="9">
    <location>
        <begin position="426"/>
        <end position="494"/>
    </location>
</feature>
<dbReference type="PRINTS" id="PR00364">
    <property type="entry name" value="DISEASERSIST"/>
</dbReference>
<dbReference type="InterPro" id="IPR032675">
    <property type="entry name" value="LRR_dom_sf"/>
</dbReference>
<dbReference type="InterPro" id="IPR038005">
    <property type="entry name" value="RX-like_CC"/>
</dbReference>
<evidence type="ECO:0000313" key="11">
    <source>
        <dbReference type="EMBL" id="TQE08288.1"/>
    </source>
</evidence>
<evidence type="ECO:0000313" key="12">
    <source>
        <dbReference type="Proteomes" id="UP000315295"/>
    </source>
</evidence>
<dbReference type="Proteomes" id="UP000315295">
    <property type="component" value="Unassembled WGS sequence"/>
</dbReference>
<dbReference type="EMBL" id="VIEB01000073">
    <property type="protein sequence ID" value="TQE08288.1"/>
    <property type="molecule type" value="Genomic_DNA"/>
</dbReference>
<dbReference type="PANTHER" id="PTHR36766:SF51">
    <property type="entry name" value="DISEASE RESISTANCE RPP13-LIKE PROTEIN 1"/>
    <property type="match status" value="1"/>
</dbReference>
<evidence type="ECO:0000256" key="5">
    <source>
        <dbReference type="ARBA" id="ARBA00022840"/>
    </source>
</evidence>